<dbReference type="InterPro" id="IPR011050">
    <property type="entry name" value="Pectin_lyase_fold/virulence"/>
</dbReference>
<feature type="compositionally biased region" description="Pro residues" evidence="1">
    <location>
        <begin position="1348"/>
        <end position="1364"/>
    </location>
</feature>
<organism evidence="3 4">
    <name type="scientific">Pleodorina starrii</name>
    <dbReference type="NCBI Taxonomy" id="330485"/>
    <lineage>
        <taxon>Eukaryota</taxon>
        <taxon>Viridiplantae</taxon>
        <taxon>Chlorophyta</taxon>
        <taxon>core chlorophytes</taxon>
        <taxon>Chlorophyceae</taxon>
        <taxon>CS clade</taxon>
        <taxon>Chlamydomonadales</taxon>
        <taxon>Volvocaceae</taxon>
        <taxon>Pleodorina</taxon>
    </lineage>
</organism>
<dbReference type="InterPro" id="IPR006626">
    <property type="entry name" value="PbH1"/>
</dbReference>
<feature type="compositionally biased region" description="Low complexity" evidence="1">
    <location>
        <begin position="755"/>
        <end position="769"/>
    </location>
</feature>
<reference evidence="3 4" key="1">
    <citation type="journal article" date="2023" name="Commun. Biol.">
        <title>Reorganization of the ancestral sex-determining regions during the evolution of trioecy in Pleodorina starrii.</title>
        <authorList>
            <person name="Takahashi K."/>
            <person name="Suzuki S."/>
            <person name="Kawai-Toyooka H."/>
            <person name="Yamamoto K."/>
            <person name="Hamaji T."/>
            <person name="Ootsuki R."/>
            <person name="Yamaguchi H."/>
            <person name="Kawachi M."/>
            <person name="Higashiyama T."/>
            <person name="Nozaki H."/>
        </authorList>
    </citation>
    <scope>NUCLEOTIDE SEQUENCE [LARGE SCALE GENOMIC DNA]</scope>
    <source>
        <strain evidence="3 4">NIES-4479</strain>
    </source>
</reference>
<sequence>MSSSNMESLLGQAWEEYTKQREEVPPALNLLCEDLWHKIAQMEAPTPEEEDARLEICVDLTERLASLGSSLGGSLAAEPHGSFLMGCFTSSSPLEVAVTGKLPSASPSAGPNPNLHPMVDVELRSAGERLALLERVHSLVADCGVAAQGTVSINRVARVPSVSFEHASSGIPVRVCIAFPNFALRPRVVRGLALLEPRLRALIQLVELWADARGLNNPAAGTFNSWALVNLVIFSAQTFQPQPLLPPLWRVCGAPEPAAAAGAPGAAAPSGGATGGTSSTGGAAGSGSGGATGSVGGALLSVSSLLSGGSIGGGGGGGGGGGTSNGGATPMAVRPTQRLPGLSSSSEGLAPVLRDILARLTGPPEALGLPAGGGGGGQPAASSSSPSPCSSSGGLLPLFHWFLVLLDRLLAHWQLSWNRRWRVSTWWGQLVQQPFNRAFLVPVECPFDPADNAAKSLGCENQPKHQQVLRGVVAEVGASLRLLRATRNPEDLDRLVLGIFGLEVEHLYLEEEEEEQDEQEGQGMGDAGVDEQGEEGEEEEGEGEGPGEEQQAVLAEEETAGTQPADGAPADRGEPQEGGAEAQGVSPAAAAAPAPAPAAAQAAVAGDDGSGGGSSPTVPQVRLFPASEAPSSQPGTKPQRAGSPATAATGAPASPAAQGEGATRSGGGGKAGRSKSKAAAAVAAGQRSRASPAAGAPTAAAEGSSSPPAAAAAEGLGFDIEAVRVEKGADGAIVDDVSAANVGSGGSRRGRRRQAAAAAAESPPLPTSSAAAVTMMTSPAVLRANARVQQPLSPLLRDVTNARQYGLRSNQQSGPEPPKPGPPGAAASTSAASSAAESPGGESLLPFEGLFGSLLEGARRLFDNMAQGMAELGEDLNELAATTAATIRAVINDDEDLPFLTSSSSSAAQRRQRRQRLQLLHRGGAPGGTAAGGGGGGGGGSAASADASPASTASASQQQQQQARQPRTPGSGAAAKQQQPRASPLGPGEQGVGGGGAATPGRRAAASPGLRSPGARAAAVAPGAATGAAQKQAARAAKRRGEEVAAALTAAASPQSAPRSPPPLAPPQQEQQPPCVAAATDASAPIPGSPKAEAAVAEMAPDAPLLTPVAVADADGTTAATAVASVPCADAGGDAAASNAAAAAAAGGPSIMLLSVPVGASDHPLACSPLATPPAPTAATAPPELAAAPPPPLPAVRAAEAAPGPAPSAAMPSVNAADAAAPGDGAAAAEPPPPLPLPQAASAAVPLAVGLLRLDSTAGSAAGDAGGGGSTCGTCLTRASTPTADAATASTASSPTVASSRSFAPTPPRKSGSQVPALARAATEPAPALLLATAAAAAVRTGGAAPPRNAPPPPPPLPPPPRPPVGMGGLRVKSATFRKGAARESLLSPTGTPGSATAAATSTSTAATTTTTTASPVLVSSSSVAAAAAAFAVPATAATTGVAAAAAAAAAAALLQDPASRTVLCLSSGRLQELAECIDRAGPCTTIDLQGASFAGPLAAPAMKVTAPGLWLINGELALAPEQQLVVVAKGVRMTDVTVRDLEPAAAAPAPPPPSAAAAAAPGGSTSGAAAAAAAGLRPALLVTKQSYVGGGELTLTRCQLLFGAGRSVGLQVKGKGCSAALERCQLRGSCQAAAQASDASLALTGCSLEGGTGHGLCCRDNAAVSAADCRIARFGGACGAALAGGSMELVGCVLSGEGASGPGVLAEGKGSSLVARGSSLAAFRAQAALVVTAGASVSLEDCRATDSGQGAVVGTRGGRLLAARCELSGHSSHGLAIGEGATADLRDCRLRDNGASGLRVGGVGSMAVLRGCELSGNAASGVDVAAGGCANLDGCTAAANGGGGGAGTDSAPEGWLQPQPQPPLEGGPAPAALAAPGAGAVRAGHGLQVEGGGARVIALRCGFSANAGSGVRVGPHGSAQLMGCGVHGNGRGAGGKAGGRCADGGDDGACGGSGGEGSRPQGGGSGVDVEVEAHGRATLSKGCSWGARGGAGVEGGGGRGVGGPQWGLRVAELGCLELQEGGD</sequence>
<feature type="compositionally biased region" description="Low complexity" evidence="1">
    <location>
        <begin position="1177"/>
        <end position="1187"/>
    </location>
</feature>
<dbReference type="GO" id="GO:0031123">
    <property type="term" value="P:RNA 3'-end processing"/>
    <property type="evidence" value="ECO:0007669"/>
    <property type="project" value="TreeGrafter"/>
</dbReference>
<feature type="region of interest" description="Disordered" evidence="1">
    <location>
        <begin position="922"/>
        <end position="1095"/>
    </location>
</feature>
<feature type="compositionally biased region" description="Low complexity" evidence="1">
    <location>
        <begin position="641"/>
        <end position="663"/>
    </location>
</feature>
<feature type="compositionally biased region" description="Low complexity" evidence="1">
    <location>
        <begin position="1195"/>
        <end position="1229"/>
    </location>
</feature>
<feature type="region of interest" description="Disordered" evidence="1">
    <location>
        <begin position="1340"/>
        <end position="1370"/>
    </location>
</feature>
<gene>
    <name evidence="3" type="primary">PLESTBF000574</name>
    <name evidence="3" type="ORF">PLESTB_001184600</name>
</gene>
<evidence type="ECO:0000313" key="4">
    <source>
        <dbReference type="Proteomes" id="UP001165080"/>
    </source>
</evidence>
<dbReference type="GO" id="GO:0016779">
    <property type="term" value="F:nucleotidyltransferase activity"/>
    <property type="evidence" value="ECO:0007669"/>
    <property type="project" value="TreeGrafter"/>
</dbReference>
<proteinExistence type="predicted"/>
<feature type="region of interest" description="Disordered" evidence="1">
    <location>
        <begin position="729"/>
        <end position="769"/>
    </location>
</feature>
<comment type="caution">
    <text evidence="3">The sequence shown here is derived from an EMBL/GenBank/DDBJ whole genome shotgun (WGS) entry which is preliminary data.</text>
</comment>
<feature type="compositionally biased region" description="Gly residues" evidence="1">
    <location>
        <begin position="313"/>
        <end position="325"/>
    </location>
</feature>
<evidence type="ECO:0000256" key="1">
    <source>
        <dbReference type="SAM" id="MobiDB-lite"/>
    </source>
</evidence>
<feature type="region of interest" description="Disordered" evidence="1">
    <location>
        <begin position="1383"/>
        <end position="1411"/>
    </location>
</feature>
<feature type="region of interest" description="Disordered" evidence="1">
    <location>
        <begin position="511"/>
        <end position="712"/>
    </location>
</feature>
<feature type="region of interest" description="Disordered" evidence="1">
    <location>
        <begin position="364"/>
        <end position="388"/>
    </location>
</feature>
<dbReference type="EMBL" id="BRXU01000017">
    <property type="protein sequence ID" value="GLC57112.1"/>
    <property type="molecule type" value="Genomic_DNA"/>
</dbReference>
<feature type="compositionally biased region" description="Low complexity" evidence="1">
    <location>
        <begin position="379"/>
        <end position="388"/>
    </location>
</feature>
<feature type="region of interest" description="Disordered" evidence="1">
    <location>
        <begin position="808"/>
        <end position="841"/>
    </location>
</feature>
<feature type="compositionally biased region" description="Low complexity" evidence="1">
    <location>
        <begin position="677"/>
        <end position="712"/>
    </location>
</feature>
<feature type="compositionally biased region" description="Gly residues" evidence="1">
    <location>
        <begin position="924"/>
        <end position="941"/>
    </location>
</feature>
<feature type="compositionally biased region" description="Low complexity" evidence="1">
    <location>
        <begin position="942"/>
        <end position="970"/>
    </location>
</feature>
<dbReference type="InterPro" id="IPR012334">
    <property type="entry name" value="Pectin_lyas_fold"/>
</dbReference>
<feature type="region of interest" description="Disordered" evidence="1">
    <location>
        <begin position="1843"/>
        <end position="1866"/>
    </location>
</feature>
<keyword evidence="4" id="KW-1185">Reference proteome</keyword>
<dbReference type="Proteomes" id="UP001165080">
    <property type="component" value="Unassembled WGS sequence"/>
</dbReference>
<feature type="compositionally biased region" description="Low complexity" evidence="1">
    <location>
        <begin position="824"/>
        <end position="841"/>
    </location>
</feature>
<dbReference type="PANTHER" id="PTHR12271:SF123">
    <property type="entry name" value="PROTEIN HESO1"/>
    <property type="match status" value="1"/>
</dbReference>
<protein>
    <recommendedName>
        <fullName evidence="2">Right handed beta helix domain-containing protein</fullName>
    </recommendedName>
</protein>
<feature type="compositionally biased region" description="Low complexity" evidence="1">
    <location>
        <begin position="1044"/>
        <end position="1058"/>
    </location>
</feature>
<evidence type="ECO:0000313" key="3">
    <source>
        <dbReference type="EMBL" id="GLC57112.1"/>
    </source>
</evidence>
<dbReference type="SUPFAM" id="SSF51126">
    <property type="entry name" value="Pectin lyase-like"/>
    <property type="match status" value="1"/>
</dbReference>
<feature type="region of interest" description="Disordered" evidence="1">
    <location>
        <begin position="313"/>
        <end position="347"/>
    </location>
</feature>
<dbReference type="SUPFAM" id="SSF81631">
    <property type="entry name" value="PAP/OAS1 substrate-binding domain"/>
    <property type="match status" value="1"/>
</dbReference>
<evidence type="ECO:0000259" key="2">
    <source>
        <dbReference type="Pfam" id="PF13229"/>
    </source>
</evidence>
<name>A0A9W6BSV5_9CHLO</name>
<feature type="compositionally biased region" description="Low complexity" evidence="1">
    <location>
        <begin position="1388"/>
        <end position="1411"/>
    </location>
</feature>
<feature type="compositionally biased region" description="Gly residues" evidence="1">
    <location>
        <begin position="988"/>
        <end position="998"/>
    </location>
</feature>
<feature type="compositionally biased region" description="Low complexity" evidence="1">
    <location>
        <begin position="1067"/>
        <end position="1079"/>
    </location>
</feature>
<feature type="compositionally biased region" description="Low complexity" evidence="1">
    <location>
        <begin position="1286"/>
        <end position="1302"/>
    </location>
</feature>
<dbReference type="SMART" id="SM00710">
    <property type="entry name" value="PbH1"/>
    <property type="match status" value="7"/>
</dbReference>
<feature type="compositionally biased region" description="Acidic residues" evidence="1">
    <location>
        <begin position="528"/>
        <end position="547"/>
    </location>
</feature>
<feature type="region of interest" description="Disordered" evidence="1">
    <location>
        <begin position="1286"/>
        <end position="1319"/>
    </location>
</feature>
<feature type="region of interest" description="Disordered" evidence="1">
    <location>
        <begin position="1169"/>
        <end position="1239"/>
    </location>
</feature>
<feature type="compositionally biased region" description="Gly residues" evidence="1">
    <location>
        <begin position="272"/>
        <end position="290"/>
    </location>
</feature>
<dbReference type="PANTHER" id="PTHR12271">
    <property type="entry name" value="POLY A POLYMERASE CID PAP -RELATED"/>
    <property type="match status" value="1"/>
</dbReference>
<accession>A0A9W6BSV5</accession>
<dbReference type="Gene3D" id="2.160.20.10">
    <property type="entry name" value="Single-stranded right-handed beta-helix, Pectin lyase-like"/>
    <property type="match status" value="1"/>
</dbReference>
<feature type="compositionally biased region" description="Low complexity" evidence="1">
    <location>
        <begin position="577"/>
        <end position="607"/>
    </location>
</feature>
<feature type="domain" description="Right handed beta helix" evidence="2">
    <location>
        <begin position="1698"/>
        <end position="1837"/>
    </location>
</feature>
<dbReference type="InterPro" id="IPR039448">
    <property type="entry name" value="Beta_helix"/>
</dbReference>
<feature type="compositionally biased region" description="Low complexity" evidence="1">
    <location>
        <begin position="999"/>
        <end position="1035"/>
    </location>
</feature>
<feature type="compositionally biased region" description="Low complexity" evidence="1">
    <location>
        <begin position="260"/>
        <end position="271"/>
    </location>
</feature>
<dbReference type="Pfam" id="PF13229">
    <property type="entry name" value="Beta_helix"/>
    <property type="match status" value="1"/>
</dbReference>
<feature type="region of interest" description="Disordered" evidence="1">
    <location>
        <begin position="260"/>
        <end position="290"/>
    </location>
</feature>
<feature type="compositionally biased region" description="Acidic residues" evidence="1">
    <location>
        <begin position="511"/>
        <end position="520"/>
    </location>
</feature>
<dbReference type="Gene3D" id="1.10.1410.10">
    <property type="match status" value="1"/>
</dbReference>